<keyword evidence="1" id="KW-1133">Transmembrane helix</keyword>
<feature type="transmembrane region" description="Helical" evidence="1">
    <location>
        <begin position="79"/>
        <end position="97"/>
    </location>
</feature>
<name>A0A6V8LWJ3_9BACT</name>
<evidence type="ECO:0000256" key="1">
    <source>
        <dbReference type="SAM" id="Phobius"/>
    </source>
</evidence>
<dbReference type="Proteomes" id="UP000494245">
    <property type="component" value="Unassembled WGS sequence"/>
</dbReference>
<comment type="caution">
    <text evidence="3">The sequence shown here is derived from an EMBL/GenBank/DDBJ whole genome shotgun (WGS) entry which is preliminary data.</text>
</comment>
<feature type="domain" description="Glycosyltransferase RgtA/B/C/D-like" evidence="2">
    <location>
        <begin position="60"/>
        <end position="219"/>
    </location>
</feature>
<keyword evidence="1" id="KW-0812">Transmembrane</keyword>
<gene>
    <name evidence="3" type="ORF">NNJEOMEG_01865</name>
</gene>
<evidence type="ECO:0000259" key="2">
    <source>
        <dbReference type="Pfam" id="PF13231"/>
    </source>
</evidence>
<accession>A0A6V8LWJ3</accession>
<reference evidence="3 4" key="2">
    <citation type="submission" date="2020-05" db="EMBL/GenBank/DDBJ databases">
        <title>Draft genome sequence of Desulfovibrio sp. strainFSS-1.</title>
        <authorList>
            <person name="Shimoshige H."/>
            <person name="Kobayashi H."/>
            <person name="Maekawa T."/>
        </authorList>
    </citation>
    <scope>NUCLEOTIDE SEQUENCE [LARGE SCALE GENOMIC DNA]</scope>
    <source>
        <strain evidence="3 4">SIID29052-01</strain>
    </source>
</reference>
<dbReference type="GO" id="GO:0006493">
    <property type="term" value="P:protein O-linked glycosylation"/>
    <property type="evidence" value="ECO:0007669"/>
    <property type="project" value="InterPro"/>
</dbReference>
<keyword evidence="4" id="KW-1185">Reference proteome</keyword>
<feature type="transmembrane region" description="Helical" evidence="1">
    <location>
        <begin position="163"/>
        <end position="191"/>
    </location>
</feature>
<sequence length="646" mass="69731">MHGKLSRFDAVYLLILVAGGGLRFAGLGTQSQWVDEMLSTLNASLSPGYILDLCWNIEVHPPGYYLFKHFQLQLGASDVWLRLPSALAGLLCLPLAYRLGMTLAEDRRMGHLAMAMLAFNPLHVWVSRQTRPYGLIALAAMALTLHLARWARGQSPVFRASAVAWNGLFASMHFTGILFLGAQLAALALMSLNRLARADWRGLARYAFWSLACIAPSAVYFLHARFVRADRWISNKPSVADSAAKVYPVLKDYLFLGYQGVDALWMAQGGLVLAGALLALRGGRRAAIMSACLAGGVFALLILGGYAAHLTCTHLSFLLPASTVLAAYAAHRFLERAGAARVTAAVPVALLTAFLVMDARIFYSPERSPADLYGPADRYRAMAGFLAGLQAPGVVPAFDDQTDASAVLWYGERLNGGGRVLGELTERDPEALLCYFAKPTNWRATDCCIVHKQSGLDLPFLHQGRVGSLDLYFRKYRREPVIVLRAGDGAASVTANPDNVLVRALDFRGLSVILEGAGLGPNGKTFYLSPSQALIPGECVFRFDSEAAAPGTALAVEARGSLLREGNSMEMLYRVDSGAWQVLGSARHLGEHRLGGQVPLPLGRHAVDVKVVLVFGGRSAFTMYEPATQARFHGVTASLEVVGGTP</sequence>
<protein>
    <recommendedName>
        <fullName evidence="2">Glycosyltransferase RgtA/B/C/D-like domain-containing protein</fullName>
    </recommendedName>
</protein>
<evidence type="ECO:0000313" key="3">
    <source>
        <dbReference type="EMBL" id="GFK94027.1"/>
    </source>
</evidence>
<feature type="transmembrane region" description="Helical" evidence="1">
    <location>
        <begin position="203"/>
        <end position="222"/>
    </location>
</feature>
<dbReference type="GO" id="GO:0012505">
    <property type="term" value="C:endomembrane system"/>
    <property type="evidence" value="ECO:0007669"/>
    <property type="project" value="UniProtKB-SubCell"/>
</dbReference>
<dbReference type="InterPro" id="IPR038731">
    <property type="entry name" value="RgtA/B/C-like"/>
</dbReference>
<dbReference type="GO" id="GO:0000030">
    <property type="term" value="F:mannosyltransferase activity"/>
    <property type="evidence" value="ECO:0007669"/>
    <property type="project" value="InterPro"/>
</dbReference>
<feature type="transmembrane region" description="Helical" evidence="1">
    <location>
        <begin position="12"/>
        <end position="29"/>
    </location>
</feature>
<dbReference type="Pfam" id="PF13231">
    <property type="entry name" value="PMT_2"/>
    <property type="match status" value="1"/>
</dbReference>
<dbReference type="GO" id="GO:0016020">
    <property type="term" value="C:membrane"/>
    <property type="evidence" value="ECO:0007669"/>
    <property type="project" value="InterPro"/>
</dbReference>
<evidence type="ECO:0000313" key="4">
    <source>
        <dbReference type="Proteomes" id="UP000494245"/>
    </source>
</evidence>
<proteinExistence type="predicted"/>
<reference evidence="3 4" key="1">
    <citation type="submission" date="2020-04" db="EMBL/GenBank/DDBJ databases">
        <authorList>
            <consortium name="Desulfovibrio sp. FSS-1 genome sequencing consortium"/>
            <person name="Shimoshige H."/>
            <person name="Kobayashi H."/>
            <person name="Maekawa T."/>
        </authorList>
    </citation>
    <scope>NUCLEOTIDE SEQUENCE [LARGE SCALE GENOMIC DNA]</scope>
    <source>
        <strain evidence="3 4">SIID29052-01</strain>
    </source>
</reference>
<organism evidence="3 4">
    <name type="scientific">Fundidesulfovibrio magnetotacticus</name>
    <dbReference type="NCBI Taxonomy" id="2730080"/>
    <lineage>
        <taxon>Bacteria</taxon>
        <taxon>Pseudomonadati</taxon>
        <taxon>Thermodesulfobacteriota</taxon>
        <taxon>Desulfovibrionia</taxon>
        <taxon>Desulfovibrionales</taxon>
        <taxon>Desulfovibrionaceae</taxon>
        <taxon>Fundidesulfovibrio</taxon>
    </lineage>
</organism>
<feature type="transmembrane region" description="Helical" evidence="1">
    <location>
        <begin position="263"/>
        <end position="280"/>
    </location>
</feature>
<keyword evidence="1" id="KW-0472">Membrane</keyword>
<feature type="transmembrane region" description="Helical" evidence="1">
    <location>
        <begin position="133"/>
        <end position="151"/>
    </location>
</feature>
<dbReference type="AlphaFoldDB" id="A0A6V8LWJ3"/>
<feature type="transmembrane region" description="Helical" evidence="1">
    <location>
        <begin position="287"/>
        <end position="308"/>
    </location>
</feature>
<dbReference type="EMBL" id="BLTE01000007">
    <property type="protein sequence ID" value="GFK94027.1"/>
    <property type="molecule type" value="Genomic_DNA"/>
</dbReference>